<evidence type="ECO:0000256" key="5">
    <source>
        <dbReference type="RuleBase" id="RU003887"/>
    </source>
</evidence>
<dbReference type="InterPro" id="IPR020103">
    <property type="entry name" value="PsdUridine_synth_cat_dom_sf"/>
</dbReference>
<dbReference type="PROSITE" id="PS50889">
    <property type="entry name" value="S4"/>
    <property type="match status" value="1"/>
</dbReference>
<dbReference type="SUPFAM" id="SSF55174">
    <property type="entry name" value="Alpha-L RNA-binding motif"/>
    <property type="match status" value="1"/>
</dbReference>
<dbReference type="InterPro" id="IPR018496">
    <property type="entry name" value="PsdUridine_synth_RsuA/RluB_CS"/>
</dbReference>
<dbReference type="Gene3D" id="3.10.290.10">
    <property type="entry name" value="RNA-binding S4 domain"/>
    <property type="match status" value="1"/>
</dbReference>
<dbReference type="GO" id="GO:0001522">
    <property type="term" value="P:pseudouridine synthesis"/>
    <property type="evidence" value="ECO:0007669"/>
    <property type="project" value="InterPro"/>
</dbReference>
<proteinExistence type="inferred from homology"/>
<dbReference type="Gene3D" id="3.30.70.1560">
    <property type="entry name" value="Alpha-L RNA-binding motif"/>
    <property type="match status" value="1"/>
</dbReference>
<dbReference type="InParanoid" id="A0A1M6I4T4"/>
<dbReference type="PANTHER" id="PTHR47683:SF4">
    <property type="entry name" value="PSEUDOURIDINE SYNTHASE"/>
    <property type="match status" value="1"/>
</dbReference>
<organism evidence="7 8">
    <name type="scientific">Rubritalea squalenifaciens DSM 18772</name>
    <dbReference type="NCBI Taxonomy" id="1123071"/>
    <lineage>
        <taxon>Bacteria</taxon>
        <taxon>Pseudomonadati</taxon>
        <taxon>Verrucomicrobiota</taxon>
        <taxon>Verrucomicrobiia</taxon>
        <taxon>Verrucomicrobiales</taxon>
        <taxon>Rubritaleaceae</taxon>
        <taxon>Rubritalea</taxon>
    </lineage>
</organism>
<name>A0A1M6I4T4_9BACT</name>
<evidence type="ECO:0000313" key="7">
    <source>
        <dbReference type="EMBL" id="SHJ29432.1"/>
    </source>
</evidence>
<dbReference type="InterPro" id="IPR000748">
    <property type="entry name" value="PsdUridine_synth_RsuA/RluB/E/F"/>
</dbReference>
<dbReference type="InterPro" id="IPR042092">
    <property type="entry name" value="PsdUridine_s_RsuA/RluB/E/F_cat"/>
</dbReference>
<dbReference type="GO" id="GO:0006364">
    <property type="term" value="P:rRNA processing"/>
    <property type="evidence" value="ECO:0007669"/>
    <property type="project" value="UniProtKB-ARBA"/>
</dbReference>
<dbReference type="Proteomes" id="UP000184510">
    <property type="component" value="Unassembled WGS sequence"/>
</dbReference>
<dbReference type="EC" id="5.4.99.-" evidence="5"/>
<evidence type="ECO:0000259" key="6">
    <source>
        <dbReference type="Pfam" id="PF00849"/>
    </source>
</evidence>
<dbReference type="PROSITE" id="PS01149">
    <property type="entry name" value="PSI_RSU"/>
    <property type="match status" value="1"/>
</dbReference>
<dbReference type="AlphaFoldDB" id="A0A1M6I4T4"/>
<dbReference type="InterPro" id="IPR050343">
    <property type="entry name" value="RsuA_PseudoU_synthase"/>
</dbReference>
<comment type="similarity">
    <text evidence="1 5">Belongs to the pseudouridine synthase RsuA family.</text>
</comment>
<dbReference type="NCBIfam" id="TIGR00093">
    <property type="entry name" value="pseudouridine synthase"/>
    <property type="match status" value="1"/>
</dbReference>
<dbReference type="CDD" id="cd02553">
    <property type="entry name" value="PseudoU_synth_RsuA"/>
    <property type="match status" value="1"/>
</dbReference>
<evidence type="ECO:0000256" key="1">
    <source>
        <dbReference type="ARBA" id="ARBA00008348"/>
    </source>
</evidence>
<feature type="domain" description="Pseudouridine synthase RsuA/RluA-like" evidence="6">
    <location>
        <begin position="61"/>
        <end position="189"/>
    </location>
</feature>
<evidence type="ECO:0000313" key="8">
    <source>
        <dbReference type="Proteomes" id="UP000184510"/>
    </source>
</evidence>
<dbReference type="OrthoDB" id="9807213at2"/>
<dbReference type="Gene3D" id="3.30.70.580">
    <property type="entry name" value="Pseudouridine synthase I, catalytic domain, N-terminal subdomain"/>
    <property type="match status" value="1"/>
</dbReference>
<dbReference type="PANTHER" id="PTHR47683">
    <property type="entry name" value="PSEUDOURIDINE SYNTHASE FAMILY PROTEIN-RELATED"/>
    <property type="match status" value="1"/>
</dbReference>
<dbReference type="InterPro" id="IPR006145">
    <property type="entry name" value="PsdUridine_synth_RsuA/RluA"/>
</dbReference>
<dbReference type="InterPro" id="IPR036986">
    <property type="entry name" value="S4_RNA-bd_sf"/>
</dbReference>
<keyword evidence="3 5" id="KW-0413">Isomerase</keyword>
<dbReference type="CDD" id="cd00165">
    <property type="entry name" value="S4"/>
    <property type="match status" value="1"/>
</dbReference>
<dbReference type="InterPro" id="IPR020094">
    <property type="entry name" value="TruA/RsuA/RluB/E/F_N"/>
</dbReference>
<dbReference type="EMBL" id="FQYR01000003">
    <property type="protein sequence ID" value="SHJ29432.1"/>
    <property type="molecule type" value="Genomic_DNA"/>
</dbReference>
<gene>
    <name evidence="7" type="ORF">SAMN02745181_1683</name>
</gene>
<evidence type="ECO:0000256" key="4">
    <source>
        <dbReference type="PROSITE-ProRule" id="PRU00182"/>
    </source>
</evidence>
<dbReference type="GO" id="GO:0003723">
    <property type="term" value="F:RNA binding"/>
    <property type="evidence" value="ECO:0007669"/>
    <property type="project" value="UniProtKB-KW"/>
</dbReference>
<keyword evidence="2 4" id="KW-0694">RNA-binding</keyword>
<evidence type="ECO:0000256" key="2">
    <source>
        <dbReference type="ARBA" id="ARBA00022884"/>
    </source>
</evidence>
<dbReference type="STRING" id="1123071.SAMN02745181_1683"/>
<dbReference type="GO" id="GO:0140098">
    <property type="term" value="F:catalytic activity, acting on RNA"/>
    <property type="evidence" value="ECO:0007669"/>
    <property type="project" value="UniProtKB-ARBA"/>
</dbReference>
<protein>
    <recommendedName>
        <fullName evidence="5">Pseudouridine synthase</fullName>
        <ecNumber evidence="5">5.4.99.-</ecNumber>
    </recommendedName>
</protein>
<accession>A0A1M6I4T4</accession>
<keyword evidence="8" id="KW-1185">Reference proteome</keyword>
<dbReference type="SUPFAM" id="SSF55120">
    <property type="entry name" value="Pseudouridine synthase"/>
    <property type="match status" value="1"/>
</dbReference>
<sequence>MRLDRFLTARTRLSRKEVQRLLAAGSVLVDDEVQMNTRHEVKQFTKVVVNGECLQDKKPVYIMLNKPAGYLSATKDDKHPTVMELIPEELHEGLHVAGRLDRASTGLLLLTNDGTWSRAITMPSSKITKTYLVRLRNPVSPSTQETFRNGIYFAYEDKTTLPTHFDIIEPTLVRIYLREGRYHQIKRMFFAVGNKVTSLHRESVGHHQLNDLQAGEFRLLTACDL</sequence>
<reference evidence="7 8" key="1">
    <citation type="submission" date="2016-11" db="EMBL/GenBank/DDBJ databases">
        <authorList>
            <person name="Jaros S."/>
            <person name="Januszkiewicz K."/>
            <person name="Wedrychowicz H."/>
        </authorList>
    </citation>
    <scope>NUCLEOTIDE SEQUENCE [LARGE SCALE GENOMIC DNA]</scope>
    <source>
        <strain evidence="7 8">DSM 18772</strain>
    </source>
</reference>
<dbReference type="RefSeq" id="WP_143183284.1">
    <property type="nucleotide sequence ID" value="NZ_FQYR01000003.1"/>
</dbReference>
<dbReference type="Pfam" id="PF00849">
    <property type="entry name" value="PseudoU_synth_2"/>
    <property type="match status" value="1"/>
</dbReference>
<evidence type="ECO:0000256" key="3">
    <source>
        <dbReference type="ARBA" id="ARBA00023235"/>
    </source>
</evidence>
<dbReference type="GO" id="GO:0009982">
    <property type="term" value="F:pseudouridine synthase activity"/>
    <property type="evidence" value="ECO:0007669"/>
    <property type="project" value="InterPro"/>
</dbReference>